<dbReference type="Gene3D" id="1.10.486.10">
    <property type="entry name" value="PCRA, domain 4"/>
    <property type="match status" value="1"/>
</dbReference>
<dbReference type="Gene3D" id="3.40.50.300">
    <property type="entry name" value="P-loop containing nucleotide triphosphate hydrolases"/>
    <property type="match status" value="2"/>
</dbReference>
<evidence type="ECO:0000256" key="2">
    <source>
        <dbReference type="ARBA" id="ARBA00022741"/>
    </source>
</evidence>
<feature type="binding site" evidence="12">
    <location>
        <begin position="38"/>
        <end position="45"/>
    </location>
    <ligand>
        <name>ATP</name>
        <dbReference type="ChEBI" id="CHEBI:30616"/>
    </ligand>
</feature>
<comment type="catalytic activity">
    <reaction evidence="8">
        <text>Couples ATP hydrolysis with the unwinding of duplex DNA by translocating in the 3'-5' direction.</text>
        <dbReference type="EC" id="5.6.2.4"/>
    </reaction>
</comment>
<dbReference type="InterPro" id="IPR013986">
    <property type="entry name" value="DExx_box_DNA_helicase_dom_sf"/>
</dbReference>
<keyword evidence="3 12" id="KW-0378">Hydrolase</keyword>
<evidence type="ECO:0000313" key="15">
    <source>
        <dbReference type="EMBL" id="EAR11209.1"/>
    </source>
</evidence>
<protein>
    <recommendedName>
        <fullName evidence="9">DNA 3'-5' helicase</fullName>
        <ecNumber evidence="9">5.6.2.4</ecNumber>
    </recommendedName>
    <alternativeName>
        <fullName evidence="10">DNA 3'-5' helicase II</fullName>
    </alternativeName>
</protein>
<evidence type="ECO:0000256" key="4">
    <source>
        <dbReference type="ARBA" id="ARBA00022806"/>
    </source>
</evidence>
<dbReference type="GO" id="GO:0005524">
    <property type="term" value="F:ATP binding"/>
    <property type="evidence" value="ECO:0007669"/>
    <property type="project" value="UniProtKB-UniRule"/>
</dbReference>
<dbReference type="SUPFAM" id="SSF52540">
    <property type="entry name" value="P-loop containing nucleoside triphosphate hydrolases"/>
    <property type="match status" value="1"/>
</dbReference>
<evidence type="ECO:0000256" key="8">
    <source>
        <dbReference type="ARBA" id="ARBA00034617"/>
    </source>
</evidence>
<proteinExistence type="inferred from homology"/>
<dbReference type="PANTHER" id="PTHR11070">
    <property type="entry name" value="UVRD / RECB / PCRA DNA HELICASE FAMILY MEMBER"/>
    <property type="match status" value="1"/>
</dbReference>
<evidence type="ECO:0000256" key="1">
    <source>
        <dbReference type="ARBA" id="ARBA00009922"/>
    </source>
</evidence>
<keyword evidence="7" id="KW-0413">Isomerase</keyword>
<dbReference type="Gene3D" id="1.10.10.160">
    <property type="match status" value="1"/>
</dbReference>
<evidence type="ECO:0000256" key="5">
    <source>
        <dbReference type="ARBA" id="ARBA00022840"/>
    </source>
</evidence>
<evidence type="ECO:0000256" key="7">
    <source>
        <dbReference type="ARBA" id="ARBA00023235"/>
    </source>
</evidence>
<dbReference type="Pfam" id="PF13361">
    <property type="entry name" value="UvrD_C"/>
    <property type="match status" value="1"/>
</dbReference>
<evidence type="ECO:0000256" key="6">
    <source>
        <dbReference type="ARBA" id="ARBA00023125"/>
    </source>
</evidence>
<keyword evidence="2 12" id="KW-0547">Nucleotide-binding</keyword>
<evidence type="ECO:0000256" key="11">
    <source>
        <dbReference type="ARBA" id="ARBA00048988"/>
    </source>
</evidence>
<evidence type="ECO:0000256" key="9">
    <source>
        <dbReference type="ARBA" id="ARBA00034808"/>
    </source>
</evidence>
<reference evidence="15 16" key="1">
    <citation type="submission" date="2006-02" db="EMBL/GenBank/DDBJ databases">
        <authorList>
            <person name="Pinhassi J."/>
            <person name="Pedros-Alio C."/>
            <person name="Ferriera S."/>
            <person name="Johnson J."/>
            <person name="Kravitz S."/>
            <person name="Halpern A."/>
            <person name="Remington K."/>
            <person name="Beeson K."/>
            <person name="Tran B."/>
            <person name="Rogers Y.-H."/>
            <person name="Friedman R."/>
            <person name="Venter J.C."/>
        </authorList>
    </citation>
    <scope>NUCLEOTIDE SEQUENCE [LARGE SCALE GENOMIC DNA]</scope>
    <source>
        <strain evidence="15 16">MED297</strain>
    </source>
</reference>
<dbReference type="InterPro" id="IPR027417">
    <property type="entry name" value="P-loop_NTPase"/>
</dbReference>
<evidence type="ECO:0000256" key="10">
    <source>
        <dbReference type="ARBA" id="ARBA00034923"/>
    </source>
</evidence>
<keyword evidence="5 12" id="KW-0067">ATP-binding</keyword>
<dbReference type="OrthoDB" id="9806690at2"/>
<comment type="similarity">
    <text evidence="1">Belongs to the helicase family. UvrD subfamily.</text>
</comment>
<dbReference type="InterPro" id="IPR014016">
    <property type="entry name" value="UvrD-like_ATP-bd"/>
</dbReference>
<evidence type="ECO:0000256" key="12">
    <source>
        <dbReference type="PROSITE-ProRule" id="PRU00560"/>
    </source>
</evidence>
<dbReference type="AlphaFoldDB" id="A4B9A8"/>
<dbReference type="CDD" id="cd17932">
    <property type="entry name" value="DEXQc_UvrD"/>
    <property type="match status" value="1"/>
</dbReference>
<dbReference type="EC" id="5.6.2.4" evidence="9"/>
<dbReference type="PROSITE" id="PS51198">
    <property type="entry name" value="UVRD_HELICASE_ATP_BIND"/>
    <property type="match status" value="1"/>
</dbReference>
<dbReference type="STRING" id="314283.MED297_20017"/>
<sequence>MTLVFYAPFTNLTRFIVQYTDEQQAIIGHEGGHARIIAVAGSGKTQTLTAYVRQRLAAGVPKKRLLVLMYNKAAQIDFEQRLRSLMPGQSLPDVRTFHSLGYRICQTLIRQGDMLPFGRTLLSDSEVEMILWQLLRECAPEALADDVLSRKKKWVEPALAYIELVKSQLAPPEQVFEQSGLPDNCRFFIEVFHRFEDWRSDQRRFTYSDLICEPVMRFEREPHLARQFGGHMAEIIVDEYQDINPVQQRLLEVLQGDRAQLMIVGDPDQTIYEFRGSRPQLLSQQFAERFQPVVDYHLSHTFRFGHALSLLANQVISGNYAHDDARTQCVSDATASTTELVRLVSDDSAQAAFDCITRWQQAYSLDDIAVINRLWANSARLELMLLEHGVHYQTDQPFSVLERHELRPLRVLLQLADGQGIQWSPAIRRQAWQSLLTQPYLKIRKALIDQLIRTLTPTTTQWGQALRNAVPENLSRYQSEALFERARWIEKAERGQGAAYAVLQGWVQGTDYYSAMQENAFSASAVDDQKATVQAFLSFVRSHRWALSDGAHQLQTLVERAREQTAGGVLITSIHKSKGREWPCVIIPELNGQFYPYQPESEMSLPTSLASERRLLYVAMTRARHRLALIVPTPGGSVPASSFLPDAFIDGARQVASAVGSPESSLTLPSDMHRSSVETYVRYLGLGEIDWQTAAPEASEGAGQRVRHPSLGLGQIVGQTEERLQIHFIRDDRIREFDRQLVSRLLDYL</sequence>
<dbReference type="PANTHER" id="PTHR11070:SF2">
    <property type="entry name" value="ATP-DEPENDENT DNA HELICASE SRS2"/>
    <property type="match status" value="1"/>
</dbReference>
<feature type="domain" description="UvrD-like helicase ATP-binding" evidence="13">
    <location>
        <begin position="17"/>
        <end position="305"/>
    </location>
</feature>
<keyword evidence="16" id="KW-1185">Reference proteome</keyword>
<evidence type="ECO:0000259" key="14">
    <source>
        <dbReference type="PROSITE" id="PS51217"/>
    </source>
</evidence>
<dbReference type="RefSeq" id="WP_008044724.1">
    <property type="nucleotide sequence ID" value="NZ_CH724151.1"/>
</dbReference>
<dbReference type="HOGENOM" id="CLU_004585_6_2_6"/>
<gene>
    <name evidence="15" type="ORF">MED297_20017</name>
</gene>
<dbReference type="GO" id="GO:0003677">
    <property type="term" value="F:DNA binding"/>
    <property type="evidence" value="ECO:0007669"/>
    <property type="project" value="UniProtKB-KW"/>
</dbReference>
<dbReference type="PROSITE" id="PS51217">
    <property type="entry name" value="UVRD_HELICASE_CTER"/>
    <property type="match status" value="1"/>
</dbReference>
<dbReference type="GO" id="GO:0016887">
    <property type="term" value="F:ATP hydrolysis activity"/>
    <property type="evidence" value="ECO:0007669"/>
    <property type="project" value="RHEA"/>
</dbReference>
<accession>A4B9A8</accession>
<keyword evidence="4 12" id="KW-0347">Helicase</keyword>
<name>A4B9A8_9GAMM</name>
<comment type="catalytic activity">
    <reaction evidence="11">
        <text>ATP + H2O = ADP + phosphate + H(+)</text>
        <dbReference type="Rhea" id="RHEA:13065"/>
        <dbReference type="ChEBI" id="CHEBI:15377"/>
        <dbReference type="ChEBI" id="CHEBI:15378"/>
        <dbReference type="ChEBI" id="CHEBI:30616"/>
        <dbReference type="ChEBI" id="CHEBI:43474"/>
        <dbReference type="ChEBI" id="CHEBI:456216"/>
        <dbReference type="EC" id="5.6.2.4"/>
    </reaction>
</comment>
<dbReference type="GO" id="GO:0000725">
    <property type="term" value="P:recombinational repair"/>
    <property type="evidence" value="ECO:0007669"/>
    <property type="project" value="TreeGrafter"/>
</dbReference>
<organism evidence="15 16">
    <name type="scientific">Reinekea blandensis MED297</name>
    <dbReference type="NCBI Taxonomy" id="314283"/>
    <lineage>
        <taxon>Bacteria</taxon>
        <taxon>Pseudomonadati</taxon>
        <taxon>Pseudomonadota</taxon>
        <taxon>Gammaproteobacteria</taxon>
        <taxon>Oceanospirillales</taxon>
        <taxon>Saccharospirillaceae</taxon>
        <taxon>Reinekea</taxon>
    </lineage>
</organism>
<dbReference type="EMBL" id="AAOE01000001">
    <property type="protein sequence ID" value="EAR11209.1"/>
    <property type="molecule type" value="Genomic_DNA"/>
</dbReference>
<evidence type="ECO:0000256" key="3">
    <source>
        <dbReference type="ARBA" id="ARBA00022801"/>
    </source>
</evidence>
<feature type="domain" description="UvrD-like helicase C-terminal" evidence="14">
    <location>
        <begin position="306"/>
        <end position="579"/>
    </location>
</feature>
<comment type="caution">
    <text evidence="15">The sequence shown here is derived from an EMBL/GenBank/DDBJ whole genome shotgun (WGS) entry which is preliminary data.</text>
</comment>
<dbReference type="Proteomes" id="UP000005953">
    <property type="component" value="Unassembled WGS sequence"/>
</dbReference>
<keyword evidence="6" id="KW-0238">DNA-binding</keyword>
<dbReference type="GO" id="GO:0043138">
    <property type="term" value="F:3'-5' DNA helicase activity"/>
    <property type="evidence" value="ECO:0007669"/>
    <property type="project" value="UniProtKB-EC"/>
</dbReference>
<dbReference type="Pfam" id="PF00580">
    <property type="entry name" value="UvrD-helicase"/>
    <property type="match status" value="1"/>
</dbReference>
<evidence type="ECO:0000259" key="13">
    <source>
        <dbReference type="PROSITE" id="PS51198"/>
    </source>
</evidence>
<dbReference type="InterPro" id="IPR014017">
    <property type="entry name" value="DNA_helicase_UvrD-like_C"/>
</dbReference>
<dbReference type="InterPro" id="IPR000212">
    <property type="entry name" value="DNA_helicase_UvrD/REP"/>
</dbReference>
<evidence type="ECO:0000313" key="16">
    <source>
        <dbReference type="Proteomes" id="UP000005953"/>
    </source>
</evidence>